<organism evidence="1 2">
    <name type="scientific">Cristinia sonorae</name>
    <dbReference type="NCBI Taxonomy" id="1940300"/>
    <lineage>
        <taxon>Eukaryota</taxon>
        <taxon>Fungi</taxon>
        <taxon>Dikarya</taxon>
        <taxon>Basidiomycota</taxon>
        <taxon>Agaricomycotina</taxon>
        <taxon>Agaricomycetes</taxon>
        <taxon>Agaricomycetidae</taxon>
        <taxon>Agaricales</taxon>
        <taxon>Pleurotineae</taxon>
        <taxon>Stephanosporaceae</taxon>
        <taxon>Cristinia</taxon>
    </lineage>
</organism>
<dbReference type="EMBL" id="JAEVFJ010000013">
    <property type="protein sequence ID" value="KAH8101087.1"/>
    <property type="molecule type" value="Genomic_DNA"/>
</dbReference>
<reference evidence="1" key="1">
    <citation type="journal article" date="2021" name="New Phytol.">
        <title>Evolutionary innovations through gain and loss of genes in the ectomycorrhizal Boletales.</title>
        <authorList>
            <person name="Wu G."/>
            <person name="Miyauchi S."/>
            <person name="Morin E."/>
            <person name="Kuo A."/>
            <person name="Drula E."/>
            <person name="Varga T."/>
            <person name="Kohler A."/>
            <person name="Feng B."/>
            <person name="Cao Y."/>
            <person name="Lipzen A."/>
            <person name="Daum C."/>
            <person name="Hundley H."/>
            <person name="Pangilinan J."/>
            <person name="Johnson J."/>
            <person name="Barry K."/>
            <person name="LaButti K."/>
            <person name="Ng V."/>
            <person name="Ahrendt S."/>
            <person name="Min B."/>
            <person name="Choi I.G."/>
            <person name="Park H."/>
            <person name="Plett J.M."/>
            <person name="Magnuson J."/>
            <person name="Spatafora J.W."/>
            <person name="Nagy L.G."/>
            <person name="Henrissat B."/>
            <person name="Grigoriev I.V."/>
            <person name="Yang Z.L."/>
            <person name="Xu J."/>
            <person name="Martin F.M."/>
        </authorList>
    </citation>
    <scope>NUCLEOTIDE SEQUENCE</scope>
    <source>
        <strain evidence="1">KKN 215</strain>
    </source>
</reference>
<keyword evidence="2" id="KW-1185">Reference proteome</keyword>
<proteinExistence type="predicted"/>
<evidence type="ECO:0000313" key="2">
    <source>
        <dbReference type="Proteomes" id="UP000813824"/>
    </source>
</evidence>
<gene>
    <name evidence="1" type="ORF">BXZ70DRAFT_934341</name>
</gene>
<protein>
    <recommendedName>
        <fullName evidence="3">ABM domain-containing protein</fullName>
    </recommendedName>
</protein>
<dbReference type="OrthoDB" id="3830579at2759"/>
<comment type="caution">
    <text evidence="1">The sequence shown here is derived from an EMBL/GenBank/DDBJ whole genome shotgun (WGS) entry which is preliminary data.</text>
</comment>
<name>A0A8K0XQA8_9AGAR</name>
<dbReference type="Gene3D" id="3.30.70.100">
    <property type="match status" value="2"/>
</dbReference>
<accession>A0A8K0XQA8</accession>
<evidence type="ECO:0008006" key="3">
    <source>
        <dbReference type="Google" id="ProtNLM"/>
    </source>
</evidence>
<sequence>MGNPDVYIEIAHFESTRAYRDDPSIIQTPLEMIGKAKNLYGIWTGLQVEDQQTLYMAVVWKSVEDHYAYMADKELWNAAYQAYLSSAFFDITACGGLLHIQFNTDPYVHLNKPVTEFMRMELMAGRQSEAIEGILRQELAEREALLKEQGPSRGLFTWGCAWEFPEMFVIMTGWDSVEDSEAFREQYAAQLEKFAASLKAVGDCTVARYQFTKFES</sequence>
<dbReference type="Proteomes" id="UP000813824">
    <property type="component" value="Unassembled WGS sequence"/>
</dbReference>
<dbReference type="AlphaFoldDB" id="A0A8K0XQA8"/>
<evidence type="ECO:0000313" key="1">
    <source>
        <dbReference type="EMBL" id="KAH8101087.1"/>
    </source>
</evidence>